<feature type="transmembrane region" description="Helical" evidence="1">
    <location>
        <begin position="253"/>
        <end position="272"/>
    </location>
</feature>
<dbReference type="RefSeq" id="WP_263060832.1">
    <property type="nucleotide sequence ID" value="NZ_JAOUSE010000003.1"/>
</dbReference>
<dbReference type="EMBL" id="JAOUSE010000003">
    <property type="protein sequence ID" value="MCU9593233.1"/>
    <property type="molecule type" value="Genomic_DNA"/>
</dbReference>
<keyword evidence="1" id="KW-1133">Transmembrane helix</keyword>
<dbReference type="NCBIfam" id="TIGR03082">
    <property type="entry name" value="Gneg_AbrB_dup"/>
    <property type="match status" value="2"/>
</dbReference>
<feature type="transmembrane region" description="Helical" evidence="1">
    <location>
        <begin position="314"/>
        <end position="335"/>
    </location>
</feature>
<feature type="transmembrane region" description="Helical" evidence="1">
    <location>
        <begin position="53"/>
        <end position="72"/>
    </location>
</feature>
<comment type="caution">
    <text evidence="2">The sequence shown here is derived from an EMBL/GenBank/DDBJ whole genome shotgun (WGS) entry which is preliminary data.</text>
</comment>
<dbReference type="PANTHER" id="PTHR38457">
    <property type="entry name" value="REGULATOR ABRB-RELATED"/>
    <property type="match status" value="1"/>
</dbReference>
<feature type="transmembrane region" description="Helical" evidence="1">
    <location>
        <begin position="204"/>
        <end position="222"/>
    </location>
</feature>
<keyword evidence="1" id="KW-0472">Membrane</keyword>
<dbReference type="InterPro" id="IPR007820">
    <property type="entry name" value="AbrB_fam"/>
</dbReference>
<keyword evidence="1" id="KW-0812">Transmembrane</keyword>
<keyword evidence="3" id="KW-1185">Reference proteome</keyword>
<dbReference type="Pfam" id="PF05145">
    <property type="entry name" value="AbrB"/>
    <property type="match status" value="1"/>
</dbReference>
<feature type="transmembrane region" description="Helical" evidence="1">
    <location>
        <begin position="284"/>
        <end position="308"/>
    </location>
</feature>
<dbReference type="InterPro" id="IPR017516">
    <property type="entry name" value="AbrB_dup"/>
</dbReference>
<dbReference type="Proteomes" id="UP001208656">
    <property type="component" value="Unassembled WGS sequence"/>
</dbReference>
<evidence type="ECO:0000256" key="1">
    <source>
        <dbReference type="SAM" id="Phobius"/>
    </source>
</evidence>
<name>A0ABT2WC33_9BACI</name>
<organism evidence="2 3">
    <name type="scientific">Pallidibacillus thermolactis</name>
    <dbReference type="NCBI Taxonomy" id="251051"/>
    <lineage>
        <taxon>Bacteria</taxon>
        <taxon>Bacillati</taxon>
        <taxon>Bacillota</taxon>
        <taxon>Bacilli</taxon>
        <taxon>Bacillales</taxon>
        <taxon>Bacillaceae</taxon>
        <taxon>Pallidibacillus</taxon>
    </lineage>
</organism>
<sequence>MFKWKTALKAISYDDFHKQNAERRQGLSLIVKKLVIILWGFLMGGLLNFINVPAGWLIGAMIAGMISAMTFGRMNSNKYVFKSGLCLLGISFGANINIDFFISLKNLLFPLIISISLILIIALILSRLLYKNSNLNYVTALFCCIPGGASEVIGTSHDAGADERIVAAFHTARITLFVFSIPLLTGVASNALSNRLSDDFQVKIGIVEILFIVLFIISTILIEKLIRIPIGPLFISMVLSFLVNQFFDFGSNFYILPIIGQVIIGVVVGQKFDREAYQQIKKLGLLTLTILFVLFGTSFIIAYLFSLISNLDYAVSLLGVVPAGAAEMSSTAFALNLEPSIVAALQTARLIVIFLLLPLLTTYAQKMSLVLEKPEDKHYKHYS</sequence>
<gene>
    <name evidence="2" type="ORF">OEV82_02035</name>
</gene>
<dbReference type="PANTHER" id="PTHR38457:SF1">
    <property type="entry name" value="REGULATOR ABRB-RELATED"/>
    <property type="match status" value="1"/>
</dbReference>
<dbReference type="PIRSF" id="PIRSF038991">
    <property type="entry name" value="Protein_AbrB"/>
    <property type="match status" value="1"/>
</dbReference>
<protein>
    <submittedName>
        <fullName evidence="2">AbrB family transcriptional regulator</fullName>
    </submittedName>
</protein>
<evidence type="ECO:0000313" key="2">
    <source>
        <dbReference type="EMBL" id="MCU9593233.1"/>
    </source>
</evidence>
<feature type="transmembrane region" description="Helical" evidence="1">
    <location>
        <begin position="174"/>
        <end position="192"/>
    </location>
</feature>
<feature type="transmembrane region" description="Helical" evidence="1">
    <location>
        <begin position="84"/>
        <end position="102"/>
    </location>
</feature>
<feature type="transmembrane region" description="Helical" evidence="1">
    <location>
        <begin position="27"/>
        <end position="47"/>
    </location>
</feature>
<proteinExistence type="predicted"/>
<evidence type="ECO:0000313" key="3">
    <source>
        <dbReference type="Proteomes" id="UP001208656"/>
    </source>
</evidence>
<reference evidence="2 3" key="1">
    <citation type="submission" date="2022-10" db="EMBL/GenBank/DDBJ databases">
        <title>Description of Fervidibacillus gen. nov. in the family Fervidibacillaceae fam. nov. with two species, Fervidibacillus albus sp. nov., and Fervidibacillus halotolerans sp. nov., isolated from tidal flat sediments.</title>
        <authorList>
            <person name="Kwon K.K."/>
            <person name="Yang S.-H."/>
        </authorList>
    </citation>
    <scope>NUCLEOTIDE SEQUENCE [LARGE SCALE GENOMIC DNA]</scope>
    <source>
        <strain evidence="2 3">DSM 23332</strain>
    </source>
</reference>
<accession>A0ABT2WC33</accession>
<feature type="transmembrane region" description="Helical" evidence="1">
    <location>
        <begin position="108"/>
        <end position="130"/>
    </location>
</feature>
<feature type="transmembrane region" description="Helical" evidence="1">
    <location>
        <begin position="347"/>
        <end position="364"/>
    </location>
</feature>
<feature type="transmembrane region" description="Helical" evidence="1">
    <location>
        <begin position="229"/>
        <end position="247"/>
    </location>
</feature>